<dbReference type="Gene3D" id="4.10.520.10">
    <property type="entry name" value="IHF-like DNA-binding proteins"/>
    <property type="match status" value="1"/>
</dbReference>
<evidence type="ECO:0000313" key="4">
    <source>
        <dbReference type="EMBL" id="HHI96711.1"/>
    </source>
</evidence>
<dbReference type="GO" id="GO:0030527">
    <property type="term" value="F:structural constituent of chromatin"/>
    <property type="evidence" value="ECO:0007669"/>
    <property type="project" value="InterPro"/>
</dbReference>
<dbReference type="SUPFAM" id="SSF47729">
    <property type="entry name" value="IHF-like DNA-binding proteins"/>
    <property type="match status" value="1"/>
</dbReference>
<dbReference type="Pfam" id="PF00216">
    <property type="entry name" value="Bac_DNA_binding"/>
    <property type="match status" value="1"/>
</dbReference>
<proteinExistence type="inferred from homology"/>
<dbReference type="PANTHER" id="PTHR33175:SF2">
    <property type="entry name" value="INTEGRATION HOST FACTOR SUBUNIT ALPHA"/>
    <property type="match status" value="1"/>
</dbReference>
<organism evidence="4">
    <name type="scientific">Thermodesulfatator atlanticus</name>
    <dbReference type="NCBI Taxonomy" id="501497"/>
    <lineage>
        <taxon>Bacteria</taxon>
        <taxon>Pseudomonadati</taxon>
        <taxon>Thermodesulfobacteriota</taxon>
        <taxon>Thermodesulfobacteria</taxon>
        <taxon>Thermodesulfobacteriales</taxon>
        <taxon>Thermodesulfatatoraceae</taxon>
        <taxon>Thermodesulfatator</taxon>
    </lineage>
</organism>
<dbReference type="GO" id="GO:0003677">
    <property type="term" value="F:DNA binding"/>
    <property type="evidence" value="ECO:0007669"/>
    <property type="project" value="UniProtKB-KW"/>
</dbReference>
<reference evidence="4" key="1">
    <citation type="journal article" date="2020" name="mSystems">
        <title>Genome- and Community-Level Interaction Insights into Carbon Utilization and Element Cycling Functions of Hydrothermarchaeota in Hydrothermal Sediment.</title>
        <authorList>
            <person name="Zhou Z."/>
            <person name="Liu Y."/>
            <person name="Xu W."/>
            <person name="Pan J."/>
            <person name="Luo Z.H."/>
            <person name="Li M."/>
        </authorList>
    </citation>
    <scope>NUCLEOTIDE SEQUENCE [LARGE SCALE GENOMIC DNA]</scope>
    <source>
        <strain evidence="4">HyVt-533</strain>
    </source>
</reference>
<dbReference type="GO" id="GO:0005829">
    <property type="term" value="C:cytosol"/>
    <property type="evidence" value="ECO:0007669"/>
    <property type="project" value="TreeGrafter"/>
</dbReference>
<evidence type="ECO:0000256" key="3">
    <source>
        <dbReference type="RuleBase" id="RU003939"/>
    </source>
</evidence>
<dbReference type="EMBL" id="DROK01000072">
    <property type="protein sequence ID" value="HHI96711.1"/>
    <property type="molecule type" value="Genomic_DNA"/>
</dbReference>
<accession>A0A7V5NZ18</accession>
<dbReference type="AlphaFoldDB" id="A0A7V5NZ18"/>
<dbReference type="Proteomes" id="UP000886101">
    <property type="component" value="Unassembled WGS sequence"/>
</dbReference>
<comment type="caution">
    <text evidence="4">The sequence shown here is derived from an EMBL/GenBank/DDBJ whole genome shotgun (WGS) entry which is preliminary data.</text>
</comment>
<comment type="similarity">
    <text evidence="1 3">Belongs to the bacterial histone-like protein family.</text>
</comment>
<dbReference type="SMART" id="SM00411">
    <property type="entry name" value="BHL"/>
    <property type="match status" value="1"/>
</dbReference>
<name>A0A7V5NZ18_9BACT</name>
<evidence type="ECO:0000256" key="1">
    <source>
        <dbReference type="ARBA" id="ARBA00010529"/>
    </source>
</evidence>
<dbReference type="InterPro" id="IPR010992">
    <property type="entry name" value="IHF-like_DNA-bd_dom_sf"/>
</dbReference>
<evidence type="ECO:0000256" key="2">
    <source>
        <dbReference type="ARBA" id="ARBA00023125"/>
    </source>
</evidence>
<protein>
    <submittedName>
        <fullName evidence="4">HU family DNA-binding protein</fullName>
    </submittedName>
</protein>
<sequence length="95" mass="11006">MKNQELIHLLARRLKISHRQAEILFKAFFEEIKEALKRGEAVCFQHFGTFYTVSQGPRTRRLPGGKLVQLPAQTKVKFRASPKLLWPLNEEESGD</sequence>
<dbReference type="InterPro" id="IPR000119">
    <property type="entry name" value="Hist_DNA-bd"/>
</dbReference>
<dbReference type="PANTHER" id="PTHR33175">
    <property type="entry name" value="DNA-BINDING PROTEIN HU"/>
    <property type="match status" value="1"/>
</dbReference>
<gene>
    <name evidence="4" type="ORF">ENJ96_02545</name>
</gene>
<keyword evidence="2 4" id="KW-0238">DNA-binding</keyword>